<sequence length="483" mass="52264">MKLFTNKIGYLTIALALTVSSCSKDFLSAVPELDLSDATVFNSPARVLSQVNGLYGSAKSGSLFGGRYLIYNDIRAEEFVNRTTNSVTGYSTYQGNQDPSDTYLAGFWIQGYLTINRANLFLEGLAANPNAVSTALAANYRGEAKFIRALTYFSLVQFFAKPYILDKGASAGLPLRLKGETSSANNNLARSTVAQVYDQILKDLNEAETELPDSYASALLNTTRAHKNSAIALKTRVLLAKGDYAGVITEANKIVSATAPYRSNSRVAHTLQADVSAVFKAPYTTTESIFSFPMDATNAPGTQNQLGYYFNAGNVEYYLNTGSTGIYSNPQFSATDDRKTKLTVATTSIAKFPSSTKFSGVSPYIDFVPNIRYAEVLLNLAEAEAEAEGGNLNRAIDILTAVHKRSDPSYAFTGLDSKANVVKAILTERRIEFLAEGFRANDILRRGESINSFGAGAVIPPSDPRYIYGIPLVETQTNPGIGN</sequence>
<dbReference type="Proteomes" id="UP001321344">
    <property type="component" value="Unassembled WGS sequence"/>
</dbReference>
<evidence type="ECO:0000256" key="1">
    <source>
        <dbReference type="ARBA" id="ARBA00004442"/>
    </source>
</evidence>
<dbReference type="Pfam" id="PF14322">
    <property type="entry name" value="SusD-like_3"/>
    <property type="match status" value="1"/>
</dbReference>
<evidence type="ECO:0000313" key="9">
    <source>
        <dbReference type="Proteomes" id="UP001321344"/>
    </source>
</evidence>
<evidence type="ECO:0000256" key="4">
    <source>
        <dbReference type="ARBA" id="ARBA00023136"/>
    </source>
</evidence>
<evidence type="ECO:0000259" key="7">
    <source>
        <dbReference type="Pfam" id="PF14322"/>
    </source>
</evidence>
<accession>A0ABT6BG28</accession>
<keyword evidence="5" id="KW-0998">Cell outer membrane</keyword>
<dbReference type="SUPFAM" id="SSF48452">
    <property type="entry name" value="TPR-like"/>
    <property type="match status" value="1"/>
</dbReference>
<organism evidence="8 9">
    <name type="scientific">Aquirufa aurantiipilula</name>
    <dbReference type="NCBI Taxonomy" id="2696561"/>
    <lineage>
        <taxon>Bacteria</taxon>
        <taxon>Pseudomonadati</taxon>
        <taxon>Bacteroidota</taxon>
        <taxon>Cytophagia</taxon>
        <taxon>Cytophagales</taxon>
        <taxon>Flectobacillaceae</taxon>
        <taxon>Aquirufa</taxon>
    </lineage>
</organism>
<dbReference type="EMBL" id="JARJOW010000001">
    <property type="protein sequence ID" value="MDF5689334.1"/>
    <property type="molecule type" value="Genomic_DNA"/>
</dbReference>
<feature type="domain" description="RagB/SusD" evidence="6">
    <location>
        <begin position="321"/>
        <end position="445"/>
    </location>
</feature>
<keyword evidence="9" id="KW-1185">Reference proteome</keyword>
<evidence type="ECO:0000256" key="5">
    <source>
        <dbReference type="ARBA" id="ARBA00023237"/>
    </source>
</evidence>
<dbReference type="InterPro" id="IPR012944">
    <property type="entry name" value="SusD_RagB_dom"/>
</dbReference>
<dbReference type="PROSITE" id="PS51257">
    <property type="entry name" value="PROKAR_LIPOPROTEIN"/>
    <property type="match status" value="1"/>
</dbReference>
<reference evidence="8 9" key="1">
    <citation type="submission" date="2023-03" db="EMBL/GenBank/DDBJ databases">
        <title>Genome sequencing of Aquirufa.</title>
        <authorList>
            <person name="Pitt A."/>
            <person name="Hahn M.W."/>
        </authorList>
    </citation>
    <scope>NUCLEOTIDE SEQUENCE [LARGE SCALE GENOMIC DNA]</scope>
    <source>
        <strain evidence="8 9">WAEICH-18A</strain>
    </source>
</reference>
<dbReference type="InterPro" id="IPR011990">
    <property type="entry name" value="TPR-like_helical_dom_sf"/>
</dbReference>
<comment type="subcellular location">
    <subcellularLocation>
        <location evidence="1">Cell outer membrane</location>
    </subcellularLocation>
</comment>
<comment type="similarity">
    <text evidence="2">Belongs to the SusD family.</text>
</comment>
<keyword evidence="4" id="KW-0472">Membrane</keyword>
<dbReference type="Gene3D" id="1.25.40.390">
    <property type="match status" value="1"/>
</dbReference>
<evidence type="ECO:0000313" key="8">
    <source>
        <dbReference type="EMBL" id="MDF5689334.1"/>
    </source>
</evidence>
<proteinExistence type="inferred from homology"/>
<evidence type="ECO:0000256" key="3">
    <source>
        <dbReference type="ARBA" id="ARBA00022729"/>
    </source>
</evidence>
<feature type="domain" description="SusD-like N-terminal" evidence="7">
    <location>
        <begin position="26"/>
        <end position="239"/>
    </location>
</feature>
<dbReference type="CDD" id="cd08977">
    <property type="entry name" value="SusD"/>
    <property type="match status" value="1"/>
</dbReference>
<dbReference type="InterPro" id="IPR033985">
    <property type="entry name" value="SusD-like_N"/>
</dbReference>
<protein>
    <submittedName>
        <fullName evidence="8">RagB/SusD family nutrient uptake outer membrane protein</fullName>
    </submittedName>
</protein>
<name>A0ABT6BG28_9BACT</name>
<gene>
    <name evidence="8" type="ORF">PQG43_00510</name>
</gene>
<evidence type="ECO:0000256" key="2">
    <source>
        <dbReference type="ARBA" id="ARBA00006275"/>
    </source>
</evidence>
<dbReference type="RefSeq" id="WP_276343359.1">
    <property type="nucleotide sequence ID" value="NZ_JARJOW010000001.1"/>
</dbReference>
<comment type="caution">
    <text evidence="8">The sequence shown here is derived from an EMBL/GenBank/DDBJ whole genome shotgun (WGS) entry which is preliminary data.</text>
</comment>
<dbReference type="Pfam" id="PF07980">
    <property type="entry name" value="SusD_RagB"/>
    <property type="match status" value="1"/>
</dbReference>
<evidence type="ECO:0000259" key="6">
    <source>
        <dbReference type="Pfam" id="PF07980"/>
    </source>
</evidence>
<keyword evidence="3" id="KW-0732">Signal</keyword>